<keyword evidence="3" id="KW-1185">Reference proteome</keyword>
<evidence type="ECO:0000313" key="2">
    <source>
        <dbReference type="EMBL" id="MBC2778118.1"/>
    </source>
</evidence>
<sequence length="132" mass="14968">MYRLIYVSSVRPHVGVLEVEQIVDVARDRNADRDLTGLLIYDGKRFLQYLEGEEAKVEAVFERIAEDERHYALVVLARGDVQRRQFPDWAMASRNVDDGDTLTMAVARMVQGCDEHVAAELIGFAEAREKAA</sequence>
<dbReference type="RefSeq" id="WP_185801400.1">
    <property type="nucleotide sequence ID" value="NZ_JACJVJ010000002.1"/>
</dbReference>
<evidence type="ECO:0000259" key="1">
    <source>
        <dbReference type="PROSITE" id="PS50925"/>
    </source>
</evidence>
<organism evidence="2 3">
    <name type="scientific">Parasphingopyxis marina</name>
    <dbReference type="NCBI Taxonomy" id="2761622"/>
    <lineage>
        <taxon>Bacteria</taxon>
        <taxon>Pseudomonadati</taxon>
        <taxon>Pseudomonadota</taxon>
        <taxon>Alphaproteobacteria</taxon>
        <taxon>Sphingomonadales</taxon>
        <taxon>Sphingomonadaceae</taxon>
        <taxon>Parasphingopyxis</taxon>
    </lineage>
</organism>
<dbReference type="InterPro" id="IPR036046">
    <property type="entry name" value="Acylphosphatase-like_dom_sf"/>
</dbReference>
<dbReference type="Proteomes" id="UP000564378">
    <property type="component" value="Unassembled WGS sequence"/>
</dbReference>
<dbReference type="SMART" id="SM01034">
    <property type="entry name" value="BLUF"/>
    <property type="match status" value="1"/>
</dbReference>
<gene>
    <name evidence="2" type="ORF">H6P80_10870</name>
</gene>
<dbReference type="Gene3D" id="3.30.70.100">
    <property type="match status" value="1"/>
</dbReference>
<dbReference type="PROSITE" id="PS50925">
    <property type="entry name" value="BLUF"/>
    <property type="match status" value="1"/>
</dbReference>
<reference evidence="2 3" key="1">
    <citation type="submission" date="2020-08" db="EMBL/GenBank/DDBJ databases">
        <title>Draft genome sequence of Parasphingopyxis sp. GrpM-11.</title>
        <authorList>
            <person name="Oh J."/>
            <person name="Roh D.-H."/>
        </authorList>
    </citation>
    <scope>NUCLEOTIDE SEQUENCE [LARGE SCALE GENOMIC DNA]</scope>
    <source>
        <strain evidence="2 3">GrpM-11</strain>
    </source>
</reference>
<dbReference type="AlphaFoldDB" id="A0A842HVP7"/>
<accession>A0A842HVP7</accession>
<proteinExistence type="predicted"/>
<name>A0A842HVP7_9SPHN</name>
<comment type="caution">
    <text evidence="2">The sequence shown here is derived from an EMBL/GenBank/DDBJ whole genome shotgun (WGS) entry which is preliminary data.</text>
</comment>
<dbReference type="GO" id="GO:0009882">
    <property type="term" value="F:blue light photoreceptor activity"/>
    <property type="evidence" value="ECO:0007669"/>
    <property type="project" value="InterPro"/>
</dbReference>
<evidence type="ECO:0000313" key="3">
    <source>
        <dbReference type="Proteomes" id="UP000564378"/>
    </source>
</evidence>
<dbReference type="GO" id="GO:0071949">
    <property type="term" value="F:FAD binding"/>
    <property type="evidence" value="ECO:0007669"/>
    <property type="project" value="InterPro"/>
</dbReference>
<feature type="domain" description="BLUF" evidence="1">
    <location>
        <begin position="1"/>
        <end position="92"/>
    </location>
</feature>
<dbReference type="Pfam" id="PF04940">
    <property type="entry name" value="BLUF"/>
    <property type="match status" value="1"/>
</dbReference>
<protein>
    <submittedName>
        <fullName evidence="2">BLUF domain-containing protein</fullName>
    </submittedName>
</protein>
<dbReference type="SUPFAM" id="SSF54975">
    <property type="entry name" value="Acylphosphatase/BLUF domain-like"/>
    <property type="match status" value="1"/>
</dbReference>
<dbReference type="EMBL" id="JACJVJ010000002">
    <property type="protein sequence ID" value="MBC2778118.1"/>
    <property type="molecule type" value="Genomic_DNA"/>
</dbReference>
<dbReference type="InterPro" id="IPR007024">
    <property type="entry name" value="BLUF_domain"/>
</dbReference>